<dbReference type="Pfam" id="PF00248">
    <property type="entry name" value="Aldo_ket_red"/>
    <property type="match status" value="1"/>
</dbReference>
<protein>
    <submittedName>
        <fullName evidence="5">Aldo/keto reductase</fullName>
    </submittedName>
</protein>
<sequence>MEQTENKGMSRRSFLKRLGIIGASTGLSACGHGQAGQETMGGEMAYRTDPKTGQQVSLLGYGCMRWPPATSPQKDSCPIDQETVNGLIDYAIERGVNYFDTAPIYGQGWSETVTGKALKRHPREKFFIATKMSGASDLSRENLTAMYHRSFQHLQVDYIDYYLLHGIGGGGMNLFNKRFIQNGMLDFLLEEREQRRIRPLGWSFHGDIEVFNRVLQMHEQVHWDFVQIQLNYVDWRHASAYNADWQKAMGDDTNAEYLYEELAKRDIPVVVMEPLLGGRLANVTQDVLAQMKQKRPDDTAAAWAFRFAGSFPKVLTVLSGMTYKEHLQDNLRTFSPLIPLSSEESDFLEDVAERMKDSQNIPCTDCKYCMPCPYGIDIPANFLHYNKCVNHGYVSKSHLDANYEEARRAFLIGYDRRVPKLSQASHCIGCGQCVSQCPQGIDIPSQMRMIDDYVEQLKQGTL</sequence>
<dbReference type="PROSITE" id="PS51318">
    <property type="entry name" value="TAT"/>
    <property type="match status" value="1"/>
</dbReference>
<dbReference type="Proteomes" id="UP000620874">
    <property type="component" value="Unassembled WGS sequence"/>
</dbReference>
<dbReference type="SUPFAM" id="SSF46548">
    <property type="entry name" value="alpha-helical ferredoxin"/>
    <property type="match status" value="1"/>
</dbReference>
<dbReference type="InterPro" id="IPR017896">
    <property type="entry name" value="4Fe4S_Fe-S-bd"/>
</dbReference>
<organism evidence="5 6">
    <name type="scientific">Phocaeicola intestinalis</name>
    <dbReference type="NCBI Taxonomy" id="2762212"/>
    <lineage>
        <taxon>Bacteria</taxon>
        <taxon>Pseudomonadati</taxon>
        <taxon>Bacteroidota</taxon>
        <taxon>Bacteroidia</taxon>
        <taxon>Bacteroidales</taxon>
        <taxon>Bacteroidaceae</taxon>
        <taxon>Phocaeicola</taxon>
    </lineage>
</organism>
<evidence type="ECO:0000256" key="1">
    <source>
        <dbReference type="ARBA" id="ARBA00022723"/>
    </source>
</evidence>
<keyword evidence="2" id="KW-0408">Iron</keyword>
<evidence type="ECO:0000313" key="6">
    <source>
        <dbReference type="Proteomes" id="UP000620874"/>
    </source>
</evidence>
<comment type="caution">
    <text evidence="5">The sequence shown here is derived from an EMBL/GenBank/DDBJ whole genome shotgun (WGS) entry which is preliminary data.</text>
</comment>
<evidence type="ECO:0000313" key="5">
    <source>
        <dbReference type="EMBL" id="MBD8041887.1"/>
    </source>
</evidence>
<reference evidence="5 6" key="1">
    <citation type="submission" date="2020-08" db="EMBL/GenBank/DDBJ databases">
        <title>A Genomic Blueprint of the Chicken Gut Microbiome.</title>
        <authorList>
            <person name="Gilroy R."/>
            <person name="Ravi A."/>
            <person name="Getino M."/>
            <person name="Pursley I."/>
            <person name="Horton D.L."/>
            <person name="Alikhan N.-F."/>
            <person name="Baker D."/>
            <person name="Gharbi K."/>
            <person name="Hall N."/>
            <person name="Watson M."/>
            <person name="Adriaenssens E.M."/>
            <person name="Foster-Nyarko E."/>
            <person name="Jarju S."/>
            <person name="Secka A."/>
            <person name="Antonio M."/>
            <person name="Oren A."/>
            <person name="Chaudhuri R."/>
            <person name="La Ragione R.M."/>
            <person name="Hildebrand F."/>
            <person name="Pallen M.J."/>
        </authorList>
    </citation>
    <scope>NUCLEOTIDE SEQUENCE [LARGE SCALE GENOMIC DNA]</scope>
    <source>
        <strain evidence="5 6">Sa1CVN1</strain>
    </source>
</reference>
<dbReference type="InterPro" id="IPR036812">
    <property type="entry name" value="NAD(P)_OxRdtase_dom_sf"/>
</dbReference>
<dbReference type="Gene3D" id="3.20.20.100">
    <property type="entry name" value="NADP-dependent oxidoreductase domain"/>
    <property type="match status" value="1"/>
</dbReference>
<keyword evidence="1" id="KW-0479">Metal-binding</keyword>
<dbReference type="InterPro" id="IPR053135">
    <property type="entry name" value="AKR2_Oxidoreductase"/>
</dbReference>
<evidence type="ECO:0000259" key="4">
    <source>
        <dbReference type="PROSITE" id="PS51379"/>
    </source>
</evidence>
<dbReference type="InterPro" id="IPR023210">
    <property type="entry name" value="NADP_OxRdtase_dom"/>
</dbReference>
<dbReference type="InterPro" id="IPR017900">
    <property type="entry name" value="4Fe4S_Fe_S_CS"/>
</dbReference>
<keyword evidence="3" id="KW-0411">Iron-sulfur</keyword>
<evidence type="ECO:0000256" key="3">
    <source>
        <dbReference type="ARBA" id="ARBA00023014"/>
    </source>
</evidence>
<dbReference type="RefSeq" id="WP_191765289.1">
    <property type="nucleotide sequence ID" value="NZ_JACSPP010000076.1"/>
</dbReference>
<evidence type="ECO:0000256" key="2">
    <source>
        <dbReference type="ARBA" id="ARBA00023004"/>
    </source>
</evidence>
<dbReference type="InterPro" id="IPR019546">
    <property type="entry name" value="TAT_signal_bac_arc"/>
</dbReference>
<dbReference type="PROSITE" id="PS51257">
    <property type="entry name" value="PROKAR_LIPOPROTEIN"/>
    <property type="match status" value="1"/>
</dbReference>
<dbReference type="Pfam" id="PF13187">
    <property type="entry name" value="Fer4_9"/>
    <property type="match status" value="1"/>
</dbReference>
<dbReference type="SUPFAM" id="SSF51430">
    <property type="entry name" value="NAD(P)-linked oxidoreductase"/>
    <property type="match status" value="1"/>
</dbReference>
<dbReference type="PANTHER" id="PTHR43312">
    <property type="entry name" value="D-THREO-ALDOSE 1-DEHYDROGENASE"/>
    <property type="match status" value="1"/>
</dbReference>
<proteinExistence type="predicted"/>
<name>A0ABR8YCE0_9BACT</name>
<dbReference type="CDD" id="cd19096">
    <property type="entry name" value="AKR_Fe-S_oxidoreductase"/>
    <property type="match status" value="1"/>
</dbReference>
<dbReference type="PROSITE" id="PS00198">
    <property type="entry name" value="4FE4S_FER_1"/>
    <property type="match status" value="1"/>
</dbReference>
<dbReference type="InterPro" id="IPR006311">
    <property type="entry name" value="TAT_signal"/>
</dbReference>
<dbReference type="EMBL" id="JACSPP010000076">
    <property type="protein sequence ID" value="MBD8041887.1"/>
    <property type="molecule type" value="Genomic_DNA"/>
</dbReference>
<accession>A0ABR8YCE0</accession>
<dbReference type="PROSITE" id="PS51379">
    <property type="entry name" value="4FE4S_FER_2"/>
    <property type="match status" value="1"/>
</dbReference>
<gene>
    <name evidence="5" type="ORF">H9625_15865</name>
</gene>
<keyword evidence="6" id="KW-1185">Reference proteome</keyword>
<feature type="domain" description="4Fe-4S ferredoxin-type" evidence="4">
    <location>
        <begin position="417"/>
        <end position="446"/>
    </location>
</feature>
<dbReference type="PANTHER" id="PTHR43312:SF2">
    <property type="entry name" value="OXIDOREDUCTASE"/>
    <property type="match status" value="1"/>
</dbReference>
<dbReference type="NCBIfam" id="TIGR01409">
    <property type="entry name" value="TAT_signal_seq"/>
    <property type="match status" value="1"/>
</dbReference>